<dbReference type="Proteomes" id="UP000298347">
    <property type="component" value="Unassembled WGS sequence"/>
</dbReference>
<dbReference type="RefSeq" id="WP_135348818.1">
    <property type="nucleotide sequence ID" value="NZ_SRJD01000012.1"/>
</dbReference>
<dbReference type="InterPro" id="IPR036291">
    <property type="entry name" value="NAD(P)-bd_dom_sf"/>
</dbReference>
<comment type="caution">
    <text evidence="2">The sequence shown here is derived from an EMBL/GenBank/DDBJ whole genome shotgun (WGS) entry which is preliminary data.</text>
</comment>
<sequence length="333" mass="37808">MRILILGGTVFLGRHLAEIAKKRGHSMTLFNRGHHPEVFSDIEQLHGDRDGDLEVLKNRRWDAVIDTSGYVPRIVRQSAQLLSQLTDHYTFISSISVYQDFSKSNITEQAEVGKLDDEAVEDIGKDNYGPLKALCESVVQEVMPGRSLVIRPGLIVGPHDPTDRFTYWAWRIRKGGTVLAPGNPEAPVQWIDVRDLASWILDMVEKKQTGVYHATGPKEPLTMKAFLESSVTSLSSQTQLQWAEEDFLLKQDVGYWMEMPLWIPEKENMSGFQMVDNRKAVKAGLLFRPIQETIRDTAEWASGRPSDYEWRAGMSAEREQEILRKARNGQANL</sequence>
<evidence type="ECO:0000313" key="2">
    <source>
        <dbReference type="EMBL" id="TGA97608.1"/>
    </source>
</evidence>
<evidence type="ECO:0000313" key="3">
    <source>
        <dbReference type="Proteomes" id="UP000298347"/>
    </source>
</evidence>
<dbReference type="GO" id="GO:0004029">
    <property type="term" value="F:aldehyde dehydrogenase (NAD+) activity"/>
    <property type="evidence" value="ECO:0007669"/>
    <property type="project" value="TreeGrafter"/>
</dbReference>
<evidence type="ECO:0000259" key="1">
    <source>
        <dbReference type="Pfam" id="PF01370"/>
    </source>
</evidence>
<dbReference type="AlphaFoldDB" id="A0A4Z0GNQ4"/>
<organism evidence="2 3">
    <name type="scientific">Sporolactobacillus shoreae</name>
    <dbReference type="NCBI Taxonomy" id="1465501"/>
    <lineage>
        <taxon>Bacteria</taxon>
        <taxon>Bacillati</taxon>
        <taxon>Bacillota</taxon>
        <taxon>Bacilli</taxon>
        <taxon>Bacillales</taxon>
        <taxon>Sporolactobacillaceae</taxon>
        <taxon>Sporolactobacillus</taxon>
    </lineage>
</organism>
<dbReference type="InterPro" id="IPR051783">
    <property type="entry name" value="NAD(P)-dependent_oxidoreduct"/>
</dbReference>
<dbReference type="Gene3D" id="3.40.50.720">
    <property type="entry name" value="NAD(P)-binding Rossmann-like Domain"/>
    <property type="match status" value="1"/>
</dbReference>
<name>A0A4Z0GNQ4_9BACL</name>
<dbReference type="GO" id="GO:0005737">
    <property type="term" value="C:cytoplasm"/>
    <property type="evidence" value="ECO:0007669"/>
    <property type="project" value="TreeGrafter"/>
</dbReference>
<dbReference type="PANTHER" id="PTHR48079:SF6">
    <property type="entry name" value="NAD(P)-BINDING DOMAIN-CONTAINING PROTEIN-RELATED"/>
    <property type="match status" value="1"/>
</dbReference>
<proteinExistence type="predicted"/>
<accession>A0A4Z0GNQ4</accession>
<protein>
    <submittedName>
        <fullName evidence="2">NAD-dependent epimerase/dehydratase family protein</fullName>
    </submittedName>
</protein>
<dbReference type="InterPro" id="IPR001509">
    <property type="entry name" value="Epimerase_deHydtase"/>
</dbReference>
<dbReference type="EMBL" id="SRJD01000012">
    <property type="protein sequence ID" value="TGA97608.1"/>
    <property type="molecule type" value="Genomic_DNA"/>
</dbReference>
<dbReference type="PANTHER" id="PTHR48079">
    <property type="entry name" value="PROTEIN YEEZ"/>
    <property type="match status" value="1"/>
</dbReference>
<reference evidence="2 3" key="1">
    <citation type="journal article" date="2015" name="Int. J. Syst. Evol. Microbiol.">
        <title>Sporolactobacillus shoreae sp. nov. and Sporolactobacillus spathodeae sp. nov., two spore-forming lactic acid bacteria isolated from tree barks in Thailand.</title>
        <authorList>
            <person name="Thamacharoensuk T."/>
            <person name="Kitahara M."/>
            <person name="Ohkuma M."/>
            <person name="Thongchul N."/>
            <person name="Tanasupawat S."/>
        </authorList>
    </citation>
    <scope>NUCLEOTIDE SEQUENCE [LARGE SCALE GENOMIC DNA]</scope>
    <source>
        <strain evidence="2 3">BK92</strain>
    </source>
</reference>
<dbReference type="OrthoDB" id="9809586at2"/>
<dbReference type="SUPFAM" id="SSF51735">
    <property type="entry name" value="NAD(P)-binding Rossmann-fold domains"/>
    <property type="match status" value="1"/>
</dbReference>
<dbReference type="Pfam" id="PF01370">
    <property type="entry name" value="Epimerase"/>
    <property type="match status" value="1"/>
</dbReference>
<feature type="domain" description="NAD-dependent epimerase/dehydratase" evidence="1">
    <location>
        <begin position="3"/>
        <end position="210"/>
    </location>
</feature>
<keyword evidence="3" id="KW-1185">Reference proteome</keyword>
<gene>
    <name evidence="2" type="ORF">E4665_10880</name>
</gene>